<feature type="transmembrane region" description="Helical" evidence="1">
    <location>
        <begin position="162"/>
        <end position="183"/>
    </location>
</feature>
<dbReference type="KEGG" id="spha:D3Y57_14735"/>
<dbReference type="GO" id="GO:0016747">
    <property type="term" value="F:acyltransferase activity, transferring groups other than amino-acyl groups"/>
    <property type="evidence" value="ECO:0007669"/>
    <property type="project" value="InterPro"/>
</dbReference>
<evidence type="ECO:0000313" key="4">
    <source>
        <dbReference type="Proteomes" id="UP000276254"/>
    </source>
</evidence>
<evidence type="ECO:0000256" key="1">
    <source>
        <dbReference type="SAM" id="Phobius"/>
    </source>
</evidence>
<dbReference type="InterPro" id="IPR002656">
    <property type="entry name" value="Acyl_transf_3_dom"/>
</dbReference>
<dbReference type="EMBL" id="CP032829">
    <property type="protein sequence ID" value="AYJ86965.1"/>
    <property type="molecule type" value="Genomic_DNA"/>
</dbReference>
<keyword evidence="1" id="KW-0812">Transmembrane</keyword>
<keyword evidence="3" id="KW-0808">Transferase</keyword>
<evidence type="ECO:0000259" key="2">
    <source>
        <dbReference type="Pfam" id="PF01757"/>
    </source>
</evidence>
<name>A0A494TPF8_SPHPE</name>
<protein>
    <submittedName>
        <fullName evidence="3">Acyltransferase</fullName>
    </submittedName>
</protein>
<dbReference type="AlphaFoldDB" id="A0A494TPF8"/>
<proteinExistence type="predicted"/>
<gene>
    <name evidence="3" type="ORF">D3Y57_14735</name>
</gene>
<feature type="transmembrane region" description="Helical" evidence="1">
    <location>
        <begin position="36"/>
        <end position="55"/>
    </location>
</feature>
<dbReference type="Proteomes" id="UP000276254">
    <property type="component" value="Chromosome"/>
</dbReference>
<feature type="transmembrane region" description="Helical" evidence="1">
    <location>
        <begin position="195"/>
        <end position="216"/>
    </location>
</feature>
<sequence>MPGLIQCRVLVVLGLIACHSFEVSDSVALLTTRPFWVLPSFFCDALFALLGFSIAQSRERHGLSAFVSARLRRTVPAYIFVILAAAFIIGPLTTSSSLRSYMSDSDLWIYLLNLVGIPQFSLPGVFDFNSLPSIVNAIVWTVPVYLVLLLTAAVMKQDRRMTLLLPFGLAFVILATCLTLQLTDHQPSTLIGFSNYVLGGQAPGTLLSGLAGVLTYRFRNRVPRGRRLATGAALLLAAIALGGNAGWLAKPLFYCLSALPVAYLSIYLCLRPLPYQAISDRLRPLLPGLYLYSFPVQQLAVAVGPRDQLGLTNLLISLPVTIAIAAVSSRFLENPLLMPHQKKQGAALAADTRQDVRKLRRSFATQMRKNFAGIVGLSLFLIIVTGVMAMLYLAMQKDAGGV</sequence>
<feature type="transmembrane region" description="Helical" evidence="1">
    <location>
        <begin position="251"/>
        <end position="270"/>
    </location>
</feature>
<accession>A0A494TPF8</accession>
<dbReference type="Pfam" id="PF01757">
    <property type="entry name" value="Acyl_transf_3"/>
    <property type="match status" value="1"/>
</dbReference>
<feature type="transmembrane region" description="Helical" evidence="1">
    <location>
        <begin position="228"/>
        <end position="245"/>
    </location>
</feature>
<keyword evidence="4" id="KW-1185">Reference proteome</keyword>
<evidence type="ECO:0000313" key="3">
    <source>
        <dbReference type="EMBL" id="AYJ86965.1"/>
    </source>
</evidence>
<keyword evidence="1" id="KW-1133">Transmembrane helix</keyword>
<reference evidence="3 4" key="1">
    <citation type="submission" date="2018-09" db="EMBL/GenBank/DDBJ databases">
        <title>Sphingomonas peninsula sp. nov., isolated from fildes peninsula, Antarctic soil.</title>
        <authorList>
            <person name="Yingchao G."/>
        </authorList>
    </citation>
    <scope>NUCLEOTIDE SEQUENCE [LARGE SCALE GENOMIC DNA]</scope>
    <source>
        <strain evidence="3 4">YZ-8</strain>
    </source>
</reference>
<feature type="transmembrane region" description="Helical" evidence="1">
    <location>
        <begin position="371"/>
        <end position="395"/>
    </location>
</feature>
<feature type="transmembrane region" description="Helical" evidence="1">
    <location>
        <begin position="75"/>
        <end position="93"/>
    </location>
</feature>
<keyword evidence="3" id="KW-0012">Acyltransferase</keyword>
<feature type="transmembrane region" description="Helical" evidence="1">
    <location>
        <begin position="134"/>
        <end position="155"/>
    </location>
</feature>
<keyword evidence="1" id="KW-0472">Membrane</keyword>
<organism evidence="3 4">
    <name type="scientific">Sphingomonas paeninsulae</name>
    <dbReference type="NCBI Taxonomy" id="2319844"/>
    <lineage>
        <taxon>Bacteria</taxon>
        <taxon>Pseudomonadati</taxon>
        <taxon>Pseudomonadota</taxon>
        <taxon>Alphaproteobacteria</taxon>
        <taxon>Sphingomonadales</taxon>
        <taxon>Sphingomonadaceae</taxon>
        <taxon>Sphingomonas</taxon>
    </lineage>
</organism>
<feature type="domain" description="Acyltransferase 3" evidence="2">
    <location>
        <begin position="4"/>
        <end position="327"/>
    </location>
</feature>